<dbReference type="PANTHER" id="PTHR12110:SF41">
    <property type="entry name" value="INOSOSE DEHYDRATASE"/>
    <property type="match status" value="1"/>
</dbReference>
<dbReference type="EMBL" id="QMFB01000005">
    <property type="protein sequence ID" value="RAV21148.1"/>
    <property type="molecule type" value="Genomic_DNA"/>
</dbReference>
<dbReference type="InterPro" id="IPR050312">
    <property type="entry name" value="IolE/XylAMocC-like"/>
</dbReference>
<keyword evidence="2" id="KW-0413">Isomerase</keyword>
<dbReference type="InterPro" id="IPR036237">
    <property type="entry name" value="Xyl_isomerase-like_sf"/>
</dbReference>
<dbReference type="GO" id="GO:0016853">
    <property type="term" value="F:isomerase activity"/>
    <property type="evidence" value="ECO:0007669"/>
    <property type="project" value="UniProtKB-KW"/>
</dbReference>
<evidence type="ECO:0000259" key="1">
    <source>
        <dbReference type="Pfam" id="PF01261"/>
    </source>
</evidence>
<reference evidence="2 3" key="1">
    <citation type="journal article" date="2009" name="Int. J. Syst. Evol. Microbiol.">
        <title>Paenibacillus contaminans sp. nov., isolated from a contaminated laboratory plate.</title>
        <authorList>
            <person name="Chou J.H."/>
            <person name="Lee J.H."/>
            <person name="Lin M.C."/>
            <person name="Chang P.S."/>
            <person name="Arun A.B."/>
            <person name="Young C.C."/>
            <person name="Chen W.M."/>
        </authorList>
    </citation>
    <scope>NUCLEOTIDE SEQUENCE [LARGE SCALE GENOMIC DNA]</scope>
    <source>
        <strain evidence="2 3">CKOBP-6</strain>
    </source>
</reference>
<comment type="caution">
    <text evidence="2">The sequence shown here is derived from an EMBL/GenBank/DDBJ whole genome shotgun (WGS) entry which is preliminary data.</text>
</comment>
<protein>
    <submittedName>
        <fullName evidence="2">Sugar phosphate isomerase/epimerase</fullName>
    </submittedName>
</protein>
<dbReference type="OrthoDB" id="3185623at2"/>
<dbReference type="AlphaFoldDB" id="A0A329MNT3"/>
<name>A0A329MNT3_9BACL</name>
<dbReference type="SUPFAM" id="SSF51658">
    <property type="entry name" value="Xylose isomerase-like"/>
    <property type="match status" value="1"/>
</dbReference>
<dbReference type="PANTHER" id="PTHR12110">
    <property type="entry name" value="HYDROXYPYRUVATE ISOMERASE"/>
    <property type="match status" value="1"/>
</dbReference>
<organism evidence="2 3">
    <name type="scientific">Paenibacillus contaminans</name>
    <dbReference type="NCBI Taxonomy" id="450362"/>
    <lineage>
        <taxon>Bacteria</taxon>
        <taxon>Bacillati</taxon>
        <taxon>Bacillota</taxon>
        <taxon>Bacilli</taxon>
        <taxon>Bacillales</taxon>
        <taxon>Paenibacillaceae</taxon>
        <taxon>Paenibacillus</taxon>
    </lineage>
</organism>
<evidence type="ECO:0000313" key="2">
    <source>
        <dbReference type="EMBL" id="RAV21148.1"/>
    </source>
</evidence>
<dbReference type="Gene3D" id="3.20.20.150">
    <property type="entry name" value="Divalent-metal-dependent TIM barrel enzymes"/>
    <property type="match status" value="1"/>
</dbReference>
<dbReference type="Pfam" id="PF01261">
    <property type="entry name" value="AP_endonuc_2"/>
    <property type="match status" value="1"/>
</dbReference>
<dbReference type="RefSeq" id="WP_113030850.1">
    <property type="nucleotide sequence ID" value="NZ_QMFB01000005.1"/>
</dbReference>
<sequence>MKPSNKIGILIDGYRVGLQQGLHLAKEAGAAGVQFFVGDGELSPENLTASARAKLRGDIGALGLEISALCVWLGGEGYRHRETNPGKLELSRRVIELAKELGTDIVTTHIGVIPYDPESEIYAAMAEACNEISLFAESMDAYMAIETGPTTAYHLKSFLSGIAGKGIAVNYDPANLIMVTGDDPVRGVHELKAYIVHTHAKDGIRYMAVDAREIYTTPGYEFQEGGKIREMVRAREVYRETPLGEGHVRFPEYLRALADIGYKGYLTIEREGGDNPEEDIRQAVRFLQASR</sequence>
<dbReference type="InterPro" id="IPR013022">
    <property type="entry name" value="Xyl_isomerase-like_TIM-brl"/>
</dbReference>
<keyword evidence="3" id="KW-1185">Reference proteome</keyword>
<dbReference type="Proteomes" id="UP000250369">
    <property type="component" value="Unassembled WGS sequence"/>
</dbReference>
<gene>
    <name evidence="2" type="ORF">DQG23_10805</name>
</gene>
<feature type="domain" description="Xylose isomerase-like TIM barrel" evidence="1">
    <location>
        <begin position="23"/>
        <end position="288"/>
    </location>
</feature>
<evidence type="ECO:0000313" key="3">
    <source>
        <dbReference type="Proteomes" id="UP000250369"/>
    </source>
</evidence>
<accession>A0A329MNT3</accession>
<proteinExistence type="predicted"/>